<dbReference type="eggNOG" id="COG3071">
    <property type="taxonomic scope" value="Bacteria"/>
</dbReference>
<evidence type="ECO:0000313" key="5">
    <source>
        <dbReference type="Proteomes" id="UP000000292"/>
    </source>
</evidence>
<protein>
    <submittedName>
        <fullName evidence="4">Zinc finger SWIM domain protein</fullName>
    </submittedName>
</protein>
<feature type="domain" description="SWIM-type" evidence="3">
    <location>
        <begin position="76"/>
        <end position="109"/>
    </location>
</feature>
<reference evidence="4 5" key="1">
    <citation type="journal article" date="2011" name="J. Bacteriol.">
        <title>Complete Genome Sequence of Alicyclobacillus acidocaldarius Strain Tc-4-1.</title>
        <authorList>
            <person name="Chen Y."/>
            <person name="He Y."/>
            <person name="Zhang B."/>
            <person name="Yang J."/>
            <person name="Li W."/>
            <person name="Dong Z."/>
            <person name="Hu S."/>
        </authorList>
    </citation>
    <scope>NUCLEOTIDE SEQUENCE [LARGE SCALE GENOMIC DNA]</scope>
    <source>
        <strain evidence="4 5">Tc-4-1</strain>
    </source>
</reference>
<sequence length="618" mass="67865">MTGASRRRSRNGGGEVHKVSKWRKALRELTSPVGWQDVLPEYVFYRGVEYAETGRVVSWSLHDGAIRAVVRGSADYRVFLHIEDVEQSRCSCPYGGPCKHWVAVALHVARETRLDGIRGGQPLDLDACLGSIGDGEVPAYVADVMALRPDVSLLLRAMRFVQTAPVRWADEPSLSHLHQEARALLLAADQIAQGDAAVAVERDAPPPVTVTYTGAGWESARRLIQAFADALAGETPAELAPYAVYDFRRLVARLSDDVPGEYELSHRELLRSLGAPLAAAVKRLSGLGEAAMGEWRTWSLARLSEATCAEDALDALSALQGGWFDTRHLRAACERVIAVDDFPRPPGLEGCVPHVPRIPVSLATRIEENWREIIAFALQMGDLAAADEIARMRPVSDRDGDMRLARAAMDAEDWGIAESSLKRIAGTRPSADVWQMLAHVMDRQGKSDDAMSCLREAFLCDPTDERRECWLARVPDEIRHDAVIQCANRLLNQRHLASACGLLLHEGLVADAWRAFEVGLQGAEMWSPGPGLERVMAALAAQDAERLVRLVARVALEAIGLRGRDAYRRVCQWLAVLRAGLMDAGRGAAWDEVRAAVEAECRRLPALRDELRASGLFA</sequence>
<evidence type="ECO:0000313" key="4">
    <source>
        <dbReference type="EMBL" id="AEJ42862.1"/>
    </source>
</evidence>
<dbReference type="EMBL" id="CP002902">
    <property type="protein sequence ID" value="AEJ42862.1"/>
    <property type="molecule type" value="Genomic_DNA"/>
</dbReference>
<dbReference type="Pfam" id="PF04434">
    <property type="entry name" value="SWIM"/>
    <property type="match status" value="1"/>
</dbReference>
<evidence type="ECO:0000259" key="3">
    <source>
        <dbReference type="PROSITE" id="PS50966"/>
    </source>
</evidence>
<dbReference type="HOGENOM" id="CLU_441910_0_0_9"/>
<gene>
    <name evidence="4" type="ordered locus">TC41_0909</name>
</gene>
<accession>F8IFG0</accession>
<dbReference type="KEGG" id="aad:TC41_0909"/>
<dbReference type="eggNOG" id="COG4715">
    <property type="taxonomic scope" value="Bacteria"/>
</dbReference>
<dbReference type="Gene3D" id="1.25.40.10">
    <property type="entry name" value="Tetratricopeptide repeat domain"/>
    <property type="match status" value="1"/>
</dbReference>
<dbReference type="InterPro" id="IPR007527">
    <property type="entry name" value="Znf_SWIM"/>
</dbReference>
<dbReference type="PATRIC" id="fig|1048834.4.peg.863"/>
<organism evidence="4 5">
    <name type="scientific">Alicyclobacillus acidocaldarius (strain Tc-4-1)</name>
    <name type="common">Bacillus acidocaldarius</name>
    <dbReference type="NCBI Taxonomy" id="1048834"/>
    <lineage>
        <taxon>Bacteria</taxon>
        <taxon>Bacillati</taxon>
        <taxon>Bacillota</taxon>
        <taxon>Bacilli</taxon>
        <taxon>Bacillales</taxon>
        <taxon>Alicyclobacillaceae</taxon>
        <taxon>Alicyclobacillus</taxon>
    </lineage>
</organism>
<keyword evidence="2" id="KW-0802">TPR repeat</keyword>
<keyword evidence="1" id="KW-0863">Zinc-finger</keyword>
<reference evidence="5" key="2">
    <citation type="submission" date="2011-06" db="EMBL/GenBank/DDBJ databases">
        <title>The complete genome sequence of Alicyclobacillus acidocaldarius sp. Tc-4-1.</title>
        <authorList>
            <person name="Chen Y."/>
            <person name="He Y."/>
            <person name="Dong Z."/>
            <person name="Hu S."/>
        </authorList>
    </citation>
    <scope>NUCLEOTIDE SEQUENCE [LARGE SCALE GENOMIC DNA]</scope>
    <source>
        <strain evidence="5">Tc-4-1</strain>
    </source>
</reference>
<proteinExistence type="predicted"/>
<keyword evidence="1" id="KW-0479">Metal-binding</keyword>
<dbReference type="InterPro" id="IPR011990">
    <property type="entry name" value="TPR-like_helical_dom_sf"/>
</dbReference>
<dbReference type="PROSITE" id="PS50005">
    <property type="entry name" value="TPR"/>
    <property type="match status" value="1"/>
</dbReference>
<dbReference type="Proteomes" id="UP000000292">
    <property type="component" value="Chromosome"/>
</dbReference>
<name>F8IFG0_ALIAT</name>
<keyword evidence="1" id="KW-0862">Zinc</keyword>
<feature type="repeat" description="TPR" evidence="2">
    <location>
        <begin position="431"/>
        <end position="464"/>
    </location>
</feature>
<dbReference type="AlphaFoldDB" id="F8IFG0"/>
<dbReference type="InterPro" id="IPR019734">
    <property type="entry name" value="TPR_rpt"/>
</dbReference>
<dbReference type="STRING" id="1048834.TC41_0909"/>
<evidence type="ECO:0000256" key="2">
    <source>
        <dbReference type="PROSITE-ProRule" id="PRU00339"/>
    </source>
</evidence>
<dbReference type="PROSITE" id="PS50966">
    <property type="entry name" value="ZF_SWIM"/>
    <property type="match status" value="1"/>
</dbReference>
<evidence type="ECO:0000256" key="1">
    <source>
        <dbReference type="PROSITE-ProRule" id="PRU00325"/>
    </source>
</evidence>
<dbReference type="GO" id="GO:0008270">
    <property type="term" value="F:zinc ion binding"/>
    <property type="evidence" value="ECO:0007669"/>
    <property type="project" value="UniProtKB-KW"/>
</dbReference>